<dbReference type="GO" id="GO:0005739">
    <property type="term" value="C:mitochondrion"/>
    <property type="evidence" value="ECO:0007669"/>
    <property type="project" value="TreeGrafter"/>
</dbReference>
<evidence type="ECO:0000256" key="3">
    <source>
        <dbReference type="ARBA" id="ARBA00022840"/>
    </source>
</evidence>
<feature type="region of interest" description="Disordered" evidence="6">
    <location>
        <begin position="129"/>
        <end position="183"/>
    </location>
</feature>
<feature type="compositionally biased region" description="Polar residues" evidence="6">
    <location>
        <begin position="470"/>
        <end position="481"/>
    </location>
</feature>
<dbReference type="GO" id="GO:0005524">
    <property type="term" value="F:ATP binding"/>
    <property type="evidence" value="ECO:0007669"/>
    <property type="project" value="UniProtKB-KW"/>
</dbReference>
<dbReference type="AlphaFoldDB" id="A0A0S4JG50"/>
<feature type="compositionally biased region" description="Low complexity" evidence="6">
    <location>
        <begin position="162"/>
        <end position="180"/>
    </location>
</feature>
<feature type="region of interest" description="Disordered" evidence="6">
    <location>
        <begin position="470"/>
        <end position="511"/>
    </location>
</feature>
<dbReference type="EC" id="6.3.3.2" evidence="5"/>
<comment type="catalytic activity">
    <reaction evidence="4">
        <text>(6S)-5-formyl-5,6,7,8-tetrahydrofolate + ATP = (6R)-5,10-methenyltetrahydrofolate + ADP + phosphate</text>
        <dbReference type="Rhea" id="RHEA:10488"/>
        <dbReference type="ChEBI" id="CHEBI:30616"/>
        <dbReference type="ChEBI" id="CHEBI:43474"/>
        <dbReference type="ChEBI" id="CHEBI:57455"/>
        <dbReference type="ChEBI" id="CHEBI:57457"/>
        <dbReference type="ChEBI" id="CHEBI:456216"/>
        <dbReference type="EC" id="6.3.3.2"/>
    </reaction>
</comment>
<dbReference type="Proteomes" id="UP000051952">
    <property type="component" value="Unassembled WGS sequence"/>
</dbReference>
<sequence length="569" mass="60966">MSSAKKTARKMALQALREMDPKQRERESQAVCNAVWNRVLIPAAARLAASSRTTTTTKNIDGGRLAVLTYLPMSYELSLLPLMERVWARDPAASANESLPQDLEHHDHDDDGISRTVRIETFVPHMVKAEPTPRTPLPPSTDAVASPPVTAYCSSSPPPPSLVTEPSTTSTVSSTTSTTSGKGGEMMFVQVRSINDLQGCFTPRGKMNILELTEEAERELMTAVLDDAARLLVTSPLVHDDGEHHCDPHDKNQNVTKRGYLCFGTTAKLIPPPVQTLYNSRTTITLPKPPLSLRSDGGQATPLIDSGYLRTPQSSHTFSNVSSGVIVAEGSTTSMPPHCVDSIISHPEDQQQTPAQPPPPLEPDVKATVVNATVDVPLQQHNDAPPPTTLVILTPAALYDALGGRLGKGGGFYDLFLRRASALRGGCGSFYEILVVGVGLSPQLLGGAFAATNFAAIAPFTIISSPSTVQPPSSCTLTVTTAPPPEDRNSDDNSNTAETKDEVSYEACSVPTPQPTTLLPFETPAKVIHIIPSIDAQELKKAVVDAPLAIDRVPMDPWDEFVDELIIAC</sequence>
<evidence type="ECO:0000256" key="2">
    <source>
        <dbReference type="ARBA" id="ARBA00022741"/>
    </source>
</evidence>
<evidence type="ECO:0000256" key="4">
    <source>
        <dbReference type="ARBA" id="ARBA00036539"/>
    </source>
</evidence>
<dbReference type="VEuPathDB" id="TriTrypDB:BSAL_18225"/>
<accession>A0A0S4JG50</accession>
<dbReference type="InterPro" id="IPR024185">
    <property type="entry name" value="FTHF_cligase-like_sf"/>
</dbReference>
<name>A0A0S4JG50_BODSA</name>
<keyword evidence="3" id="KW-0067">ATP-binding</keyword>
<evidence type="ECO:0000256" key="1">
    <source>
        <dbReference type="ARBA" id="ARBA00010638"/>
    </source>
</evidence>
<protein>
    <recommendedName>
        <fullName evidence="5">5-formyltetrahydrofolate cyclo-ligase</fullName>
        <ecNumber evidence="5">6.3.3.2</ecNumber>
    </recommendedName>
</protein>
<evidence type="ECO:0000313" key="7">
    <source>
        <dbReference type="EMBL" id="CUG88917.1"/>
    </source>
</evidence>
<evidence type="ECO:0000256" key="6">
    <source>
        <dbReference type="SAM" id="MobiDB-lite"/>
    </source>
</evidence>
<keyword evidence="2" id="KW-0547">Nucleotide-binding</keyword>
<evidence type="ECO:0000313" key="8">
    <source>
        <dbReference type="Proteomes" id="UP000051952"/>
    </source>
</evidence>
<gene>
    <name evidence="7" type="ORF">BSAL_18225</name>
</gene>
<dbReference type="Gene3D" id="3.40.50.10420">
    <property type="entry name" value="NagB/RpiA/CoA transferase-like"/>
    <property type="match status" value="2"/>
</dbReference>
<keyword evidence="7" id="KW-0436">Ligase</keyword>
<dbReference type="EMBL" id="CYKH01001684">
    <property type="protein sequence ID" value="CUG88917.1"/>
    <property type="molecule type" value="Genomic_DNA"/>
</dbReference>
<dbReference type="PANTHER" id="PTHR23407:SF1">
    <property type="entry name" value="5-FORMYLTETRAHYDROFOLATE CYCLO-LIGASE"/>
    <property type="match status" value="1"/>
</dbReference>
<keyword evidence="8" id="KW-1185">Reference proteome</keyword>
<dbReference type="GO" id="GO:0030272">
    <property type="term" value="F:5-formyltetrahydrofolate cyclo-ligase activity"/>
    <property type="evidence" value="ECO:0007669"/>
    <property type="project" value="UniProtKB-EC"/>
</dbReference>
<comment type="similarity">
    <text evidence="1">Belongs to the 5-formyltetrahydrofolate cyclo-ligase family.</text>
</comment>
<proteinExistence type="inferred from homology"/>
<dbReference type="GO" id="GO:0009396">
    <property type="term" value="P:folic acid-containing compound biosynthetic process"/>
    <property type="evidence" value="ECO:0007669"/>
    <property type="project" value="TreeGrafter"/>
</dbReference>
<dbReference type="InterPro" id="IPR002698">
    <property type="entry name" value="FTHF_cligase"/>
</dbReference>
<dbReference type="GO" id="GO:0035999">
    <property type="term" value="P:tetrahydrofolate interconversion"/>
    <property type="evidence" value="ECO:0007669"/>
    <property type="project" value="TreeGrafter"/>
</dbReference>
<dbReference type="InterPro" id="IPR037171">
    <property type="entry name" value="NagB/RpiA_transferase-like"/>
</dbReference>
<evidence type="ECO:0000256" key="5">
    <source>
        <dbReference type="ARBA" id="ARBA00038966"/>
    </source>
</evidence>
<dbReference type="SUPFAM" id="SSF100950">
    <property type="entry name" value="NagB/RpiA/CoA transferase-like"/>
    <property type="match status" value="1"/>
</dbReference>
<organism evidence="7 8">
    <name type="scientific">Bodo saltans</name>
    <name type="common">Flagellated protozoan</name>
    <dbReference type="NCBI Taxonomy" id="75058"/>
    <lineage>
        <taxon>Eukaryota</taxon>
        <taxon>Discoba</taxon>
        <taxon>Euglenozoa</taxon>
        <taxon>Kinetoplastea</taxon>
        <taxon>Metakinetoplastina</taxon>
        <taxon>Eubodonida</taxon>
        <taxon>Bodonidae</taxon>
        <taxon>Bodo</taxon>
    </lineage>
</organism>
<reference evidence="8" key="1">
    <citation type="submission" date="2015-09" db="EMBL/GenBank/DDBJ databases">
        <authorList>
            <consortium name="Pathogen Informatics"/>
        </authorList>
    </citation>
    <scope>NUCLEOTIDE SEQUENCE [LARGE SCALE GENOMIC DNA]</scope>
    <source>
        <strain evidence="8">Lake Konstanz</strain>
    </source>
</reference>
<dbReference type="PANTHER" id="PTHR23407">
    <property type="entry name" value="ATPASE INHIBITOR/5-FORMYLTETRAHYDROFOLATE CYCLO-LIGASE"/>
    <property type="match status" value="1"/>
</dbReference>